<organism evidence="1 2">
    <name type="scientific">Fusarium solani subsp. cucurbitae</name>
    <name type="common">Neocosmosporum cucurbitae</name>
    <dbReference type="NCBI Taxonomy" id="2747967"/>
    <lineage>
        <taxon>Eukaryota</taxon>
        <taxon>Fungi</taxon>
        <taxon>Dikarya</taxon>
        <taxon>Ascomycota</taxon>
        <taxon>Pezizomycotina</taxon>
        <taxon>Sordariomycetes</taxon>
        <taxon>Hypocreomycetidae</taxon>
        <taxon>Hypocreales</taxon>
        <taxon>Nectriaceae</taxon>
        <taxon>Fusarium</taxon>
        <taxon>Fusarium solani species complex</taxon>
    </lineage>
</organism>
<accession>A0ACD3ZGE3</accession>
<dbReference type="Proteomes" id="UP000830768">
    <property type="component" value="Chromosome 9"/>
</dbReference>
<sequence length="555" mass="63021">MTDLLRAVPRDVLLLILEALPKADLKTLSQASSWLQDSVASTLWKSITIKSRGESHLHDLPTNSLPYRRLRTANRLHLWASFIRVTDNRCPHIYDYPRWMCSHDDEIHDEPQRALYFDDFADKVESLLDHMEPDQLQSFRALVPDHIQPLSVVLQNNSVHLNSLELDFANLLEIYSIGNSLDHDENDASDSSGDQDNGVSNTSSNTSDVENEKACRFKKPSFFASTMLGVDPNSPTLLFPRIRVLSLSLVPLTASMASVFNFDTLLSLKLRLCPRWEVFIECVLKLNRPIKLKTLEIQVDDNEDTILDLVDAFEGLEELFLSHTGPVPELQIWEILARRHTTLRRLIHPLGLRDLADLSIYGRDMRRIKGDPSKNPLAELHLEFVGLACIPGRMKYILLPFTSKTSLKAIHIRQTMSDISNFRSWALVDILPPLISRANDDASSDSDLTTYTEDSIPGSDWDFDFTQREPELRNEFCYFAEWAFGLDGIPSLDIIAFGDFAYGGRENDRNVLLGRNTSGTSNFRMLEAKAGEWKDALDKYHVAMGACPVDHLFTF</sequence>
<dbReference type="EMBL" id="CP090037">
    <property type="protein sequence ID" value="UPL00365.1"/>
    <property type="molecule type" value="Genomic_DNA"/>
</dbReference>
<proteinExistence type="predicted"/>
<reference evidence="1" key="1">
    <citation type="submission" date="2021-11" db="EMBL/GenBank/DDBJ databases">
        <title>Fusarium solani-melongenae Genome sequencing and assembly.</title>
        <authorList>
            <person name="Xie S."/>
            <person name="Huang L."/>
            <person name="Zhang X."/>
        </authorList>
    </citation>
    <scope>NUCLEOTIDE SEQUENCE</scope>
    <source>
        <strain evidence="1">CRI 24-3</strain>
    </source>
</reference>
<name>A0ACD3ZGE3_FUSSC</name>
<gene>
    <name evidence="1" type="ORF">LCI18_011299</name>
</gene>
<keyword evidence="2" id="KW-1185">Reference proteome</keyword>
<evidence type="ECO:0000313" key="1">
    <source>
        <dbReference type="EMBL" id="UPL00365.1"/>
    </source>
</evidence>
<evidence type="ECO:0000313" key="2">
    <source>
        <dbReference type="Proteomes" id="UP000830768"/>
    </source>
</evidence>
<protein>
    <submittedName>
        <fullName evidence="1">Uncharacterized protein</fullName>
    </submittedName>
</protein>